<proteinExistence type="inferred from homology"/>
<dbReference type="GO" id="GO:0005886">
    <property type="term" value="C:plasma membrane"/>
    <property type="evidence" value="ECO:0007669"/>
    <property type="project" value="UniProtKB-SubCell"/>
</dbReference>
<feature type="transmembrane region" description="Helical" evidence="5">
    <location>
        <begin position="352"/>
        <end position="375"/>
    </location>
</feature>
<dbReference type="Proteomes" id="UP000885797">
    <property type="component" value="Unassembled WGS sequence"/>
</dbReference>
<dbReference type="GO" id="GO:0050136">
    <property type="term" value="F:NADH dehydrogenase (quinone) (non-electrogenic) activity"/>
    <property type="evidence" value="ECO:0007669"/>
    <property type="project" value="UniProtKB-UniRule"/>
</dbReference>
<evidence type="ECO:0000256" key="3">
    <source>
        <dbReference type="ARBA" id="ARBA00022989"/>
    </source>
</evidence>
<keyword evidence="5" id="KW-0813">Transport</keyword>
<organism evidence="8">
    <name type="scientific">Dissulfuribacter thermophilus</name>
    <dbReference type="NCBI Taxonomy" id="1156395"/>
    <lineage>
        <taxon>Bacteria</taxon>
        <taxon>Pseudomonadati</taxon>
        <taxon>Thermodesulfobacteriota</taxon>
        <taxon>Dissulfuribacteria</taxon>
        <taxon>Dissulfuribacterales</taxon>
        <taxon>Dissulfuribacteraceae</taxon>
        <taxon>Dissulfuribacter</taxon>
    </lineage>
</organism>
<feature type="transmembrane region" description="Helical" evidence="5">
    <location>
        <begin position="84"/>
        <end position="105"/>
    </location>
</feature>
<feature type="transmembrane region" description="Helical" evidence="5">
    <location>
        <begin position="395"/>
        <end position="412"/>
    </location>
</feature>
<keyword evidence="4 5" id="KW-0472">Membrane</keyword>
<reference evidence="8" key="1">
    <citation type="journal article" date="2020" name="mSystems">
        <title>Genome- and Community-Level Interaction Insights into Carbon Utilization and Element Cycling Functions of Hydrothermarchaeota in Hydrothermal Sediment.</title>
        <authorList>
            <person name="Zhou Z."/>
            <person name="Liu Y."/>
            <person name="Xu W."/>
            <person name="Pan J."/>
            <person name="Luo Z.H."/>
            <person name="Li M."/>
        </authorList>
    </citation>
    <scope>NUCLEOTIDE SEQUENCE [LARGE SCALE GENOMIC DNA]</scope>
    <source>
        <strain evidence="8">HyVt-503</strain>
    </source>
</reference>
<name>A0A7V2WSI3_9BACT</name>
<evidence type="ECO:0000256" key="4">
    <source>
        <dbReference type="ARBA" id="ARBA00023136"/>
    </source>
</evidence>
<evidence type="ECO:0000256" key="2">
    <source>
        <dbReference type="ARBA" id="ARBA00022692"/>
    </source>
</evidence>
<feature type="domain" description="NADH:quinone oxidoreductase/Mrp antiporter transmembrane" evidence="7">
    <location>
        <begin position="134"/>
        <end position="268"/>
    </location>
</feature>
<dbReference type="InterPro" id="IPR010096">
    <property type="entry name" value="NADH-Q_OxRdtase_suN/2"/>
</dbReference>
<feature type="transmembrane region" description="Helical" evidence="5">
    <location>
        <begin position="472"/>
        <end position="492"/>
    </location>
</feature>
<keyword evidence="5" id="KW-1278">Translocase</keyword>
<evidence type="ECO:0000256" key="6">
    <source>
        <dbReference type="RuleBase" id="RU000320"/>
    </source>
</evidence>
<dbReference type="GO" id="GO:0012505">
    <property type="term" value="C:endomembrane system"/>
    <property type="evidence" value="ECO:0007669"/>
    <property type="project" value="UniProtKB-SubCell"/>
</dbReference>
<dbReference type="HAMAP" id="MF_00445">
    <property type="entry name" value="NDH1_NuoN_1"/>
    <property type="match status" value="1"/>
</dbReference>
<dbReference type="GO" id="GO:0048038">
    <property type="term" value="F:quinone binding"/>
    <property type="evidence" value="ECO:0007669"/>
    <property type="project" value="UniProtKB-KW"/>
</dbReference>
<dbReference type="GO" id="GO:0042773">
    <property type="term" value="P:ATP synthesis coupled electron transport"/>
    <property type="evidence" value="ECO:0007669"/>
    <property type="project" value="InterPro"/>
</dbReference>
<feature type="transmembrane region" description="Helical" evidence="5">
    <location>
        <begin position="171"/>
        <end position="190"/>
    </location>
</feature>
<dbReference type="PRINTS" id="PR01434">
    <property type="entry name" value="NADHDHGNASE5"/>
</dbReference>
<evidence type="ECO:0000256" key="1">
    <source>
        <dbReference type="ARBA" id="ARBA00004127"/>
    </source>
</evidence>
<protein>
    <recommendedName>
        <fullName evidence="5">NADH-quinone oxidoreductase subunit N</fullName>
        <ecNumber evidence="5">7.1.1.-</ecNumber>
    </recommendedName>
    <alternativeName>
        <fullName evidence="5">NADH dehydrogenase I subunit N</fullName>
    </alternativeName>
    <alternativeName>
        <fullName evidence="5">NDH-1 subunit N</fullName>
    </alternativeName>
</protein>
<keyword evidence="5" id="KW-0520">NAD</keyword>
<feature type="domain" description="NADH:quinone oxidoreductase/Mrp antiporter transmembrane" evidence="7">
    <location>
        <begin position="296"/>
        <end position="447"/>
    </location>
</feature>
<dbReference type="GO" id="GO:0008137">
    <property type="term" value="F:NADH dehydrogenase (ubiquinone) activity"/>
    <property type="evidence" value="ECO:0007669"/>
    <property type="project" value="InterPro"/>
</dbReference>
<accession>A0A7V2WSI3</accession>
<feature type="transmembrane region" description="Helical" evidence="5">
    <location>
        <begin position="327"/>
        <end position="346"/>
    </location>
</feature>
<comment type="subunit">
    <text evidence="5">NDH-1 is composed of 14 different subunits. Subunits NuoA, H, J, K, L, M, N constitute the membrane sector of the complex.</text>
</comment>
<dbReference type="PANTHER" id="PTHR22773">
    <property type="entry name" value="NADH DEHYDROGENASE"/>
    <property type="match status" value="1"/>
</dbReference>
<keyword evidence="3 5" id="KW-1133">Transmembrane helix</keyword>
<sequence length="512" mass="56017">MDLQYSFSLAKLWSICGAQVIMLLSGLVLLFVEIFYKGKSPERRLSTIGWLTTIAMALALGHVCNKEWNLDEVVFMGAFSMEKFSAFLVAVVLMAGIMASILSIGYLKNNKIYRTEYFLLLAFAVYGTIAFVQAVDLLMIFITLEIMSLGIYCLAAFLRDDRLSLEGSLKYFLIGSFGSAFLLFGIVLIYGFTGEINLTKISSVLARAPFQHPMVLVALAMIMVGLMFKISMVPFHMWAPDVYEGSPSVVTGFMATAVKAAAIGVFIKVMAVGFGPVLSLSGQPEFYANALLGALGAYWKPILWWISLLTMFFGNLIAVNQRNVKRMLAYSSIAHAGYMTLGILASNDMGRMGVLFYLFAYTIMNIGAFGVIYCLDGQERHAQTLEDYRGLGYKYPGLSFLISLFLVAMAGLPPTAGFIGKFYVFAAAIRSGYILLAALGILTSVIGAYYYLRVVYMLYMKDPVREISIPGVSVSTAVILIAAALAVIYLGILPQGLTDVADAAQKTLSLVF</sequence>
<comment type="similarity">
    <text evidence="5">Belongs to the complex I subunit 2 family.</text>
</comment>
<feature type="transmembrane region" description="Helical" evidence="5">
    <location>
        <begin position="140"/>
        <end position="159"/>
    </location>
</feature>
<keyword evidence="5" id="KW-0874">Quinone</keyword>
<dbReference type="Pfam" id="PF00361">
    <property type="entry name" value="Proton_antipo_M"/>
    <property type="match status" value="2"/>
</dbReference>
<comment type="subcellular location">
    <subcellularLocation>
        <location evidence="5">Cell membrane</location>
        <topology evidence="5">Multi-pass membrane protein</topology>
    </subcellularLocation>
    <subcellularLocation>
        <location evidence="1">Endomembrane system</location>
        <topology evidence="1">Multi-pass membrane protein</topology>
    </subcellularLocation>
    <subcellularLocation>
        <location evidence="6">Membrane</location>
        <topology evidence="6">Multi-pass membrane protein</topology>
    </subcellularLocation>
</comment>
<keyword evidence="2 5" id="KW-0812">Transmembrane</keyword>
<evidence type="ECO:0000313" key="8">
    <source>
        <dbReference type="EMBL" id="HFC46285.1"/>
    </source>
</evidence>
<dbReference type="InterPro" id="IPR001750">
    <property type="entry name" value="ND/Mrp_TM"/>
</dbReference>
<comment type="catalytic activity">
    <reaction evidence="5">
        <text>a quinone + NADH + 5 H(+)(in) = a quinol + NAD(+) + 4 H(+)(out)</text>
        <dbReference type="Rhea" id="RHEA:57888"/>
        <dbReference type="ChEBI" id="CHEBI:15378"/>
        <dbReference type="ChEBI" id="CHEBI:24646"/>
        <dbReference type="ChEBI" id="CHEBI:57540"/>
        <dbReference type="ChEBI" id="CHEBI:57945"/>
        <dbReference type="ChEBI" id="CHEBI:132124"/>
    </reaction>
</comment>
<feature type="transmembrane region" description="Helical" evidence="5">
    <location>
        <begin position="432"/>
        <end position="452"/>
    </location>
</feature>
<keyword evidence="5" id="KW-0830">Ubiquinone</keyword>
<gene>
    <name evidence="5" type="primary">nuoN</name>
    <name evidence="8" type="ORF">ENJ63_00210</name>
</gene>
<feature type="transmembrane region" description="Helical" evidence="5">
    <location>
        <begin position="48"/>
        <end position="64"/>
    </location>
</feature>
<feature type="transmembrane region" description="Helical" evidence="5">
    <location>
        <begin position="302"/>
        <end position="320"/>
    </location>
</feature>
<feature type="transmembrane region" description="Helical" evidence="5">
    <location>
        <begin position="117"/>
        <end position="134"/>
    </location>
</feature>
<dbReference type="EC" id="7.1.1.-" evidence="5"/>
<dbReference type="NCBIfam" id="TIGR01770">
    <property type="entry name" value="NDH_I_N"/>
    <property type="match status" value="1"/>
</dbReference>
<feature type="transmembrane region" description="Helical" evidence="5">
    <location>
        <begin position="12"/>
        <end position="36"/>
    </location>
</feature>
<dbReference type="EMBL" id="DRND01000019">
    <property type="protein sequence ID" value="HFC46285.1"/>
    <property type="molecule type" value="Genomic_DNA"/>
</dbReference>
<comment type="caution">
    <text evidence="8">The sequence shown here is derived from an EMBL/GenBank/DDBJ whole genome shotgun (WGS) entry which is preliminary data.</text>
</comment>
<evidence type="ECO:0000256" key="5">
    <source>
        <dbReference type="HAMAP-Rule" id="MF_00445"/>
    </source>
</evidence>
<dbReference type="AlphaFoldDB" id="A0A7V2WSI3"/>
<comment type="function">
    <text evidence="5">NDH-1 shuttles electrons from NADH, via FMN and iron-sulfur (Fe-S) centers, to quinones in the respiratory chain. The immediate electron acceptor for the enzyme in this species is believed to be ubiquinone. Couples the redox reaction to proton translocation (for every two electrons transferred, four hydrogen ions are translocated across the cytoplasmic membrane), and thus conserves the redox energy in a proton gradient.</text>
</comment>
<feature type="transmembrane region" description="Helical" evidence="5">
    <location>
        <begin position="210"/>
        <end position="228"/>
    </location>
</feature>
<keyword evidence="5" id="KW-1003">Cell membrane</keyword>
<evidence type="ECO:0000259" key="7">
    <source>
        <dbReference type="Pfam" id="PF00361"/>
    </source>
</evidence>
<feature type="transmembrane region" description="Helical" evidence="5">
    <location>
        <begin position="260"/>
        <end position="282"/>
    </location>
</feature>